<sequence length="144" mass="15678">MWWATSPVLPRPFFPLLPRPTKSVKTLPISAKVQPPSHQPSPTSKHQQEGEGGRTKQFSGLDVLWAMQRATAEKNKVSGGGGGGGGGGGYKKNNKTKKGLVSGGMQREEDSVDYSNVKPLCIKNDWDVKLDGFEKRLQELSDTN</sequence>
<evidence type="ECO:0000313" key="3">
    <source>
        <dbReference type="Proteomes" id="UP001162972"/>
    </source>
</evidence>
<feature type="compositionally biased region" description="Gly residues" evidence="1">
    <location>
        <begin position="78"/>
        <end position="90"/>
    </location>
</feature>
<gene>
    <name evidence="2" type="ORF">OIU84_012579</name>
</gene>
<protein>
    <submittedName>
        <fullName evidence="2">Uncharacterized protein</fullName>
    </submittedName>
</protein>
<proteinExistence type="predicted"/>
<accession>A0AAD6JHV5</accession>
<dbReference type="Proteomes" id="UP001162972">
    <property type="component" value="Chromosome 2"/>
</dbReference>
<organism evidence="2 3">
    <name type="scientific">Salix udensis</name>
    <dbReference type="NCBI Taxonomy" id="889485"/>
    <lineage>
        <taxon>Eukaryota</taxon>
        <taxon>Viridiplantae</taxon>
        <taxon>Streptophyta</taxon>
        <taxon>Embryophyta</taxon>
        <taxon>Tracheophyta</taxon>
        <taxon>Spermatophyta</taxon>
        <taxon>Magnoliopsida</taxon>
        <taxon>eudicotyledons</taxon>
        <taxon>Gunneridae</taxon>
        <taxon>Pentapetalae</taxon>
        <taxon>rosids</taxon>
        <taxon>fabids</taxon>
        <taxon>Malpighiales</taxon>
        <taxon>Salicaceae</taxon>
        <taxon>Saliceae</taxon>
        <taxon>Salix</taxon>
    </lineage>
</organism>
<feature type="region of interest" description="Disordered" evidence="1">
    <location>
        <begin position="72"/>
        <end position="113"/>
    </location>
</feature>
<name>A0AAD6JHV5_9ROSI</name>
<reference evidence="2 3" key="1">
    <citation type="journal article" date="2023" name="Int. J. Mol. Sci.">
        <title>De Novo Assembly and Annotation of 11 Diverse Shrub Willow (Salix) Genomes Reveals Novel Gene Organization in Sex-Linked Regions.</title>
        <authorList>
            <person name="Hyden B."/>
            <person name="Feng K."/>
            <person name="Yates T.B."/>
            <person name="Jawdy S."/>
            <person name="Cereghino C."/>
            <person name="Smart L.B."/>
            <person name="Muchero W."/>
        </authorList>
    </citation>
    <scope>NUCLEOTIDE SEQUENCE [LARGE SCALE GENOMIC DNA]</scope>
    <source>
        <tissue evidence="2">Shoot tip</tissue>
    </source>
</reference>
<dbReference type="PANTHER" id="PTHR37728:SF1">
    <property type="entry name" value="OS06G0132300 PROTEIN"/>
    <property type="match status" value="1"/>
</dbReference>
<dbReference type="PANTHER" id="PTHR37728">
    <property type="entry name" value="BNAA04G26730D PROTEIN"/>
    <property type="match status" value="1"/>
</dbReference>
<dbReference type="AlphaFoldDB" id="A0AAD6JHV5"/>
<comment type="caution">
    <text evidence="2">The sequence shown here is derived from an EMBL/GenBank/DDBJ whole genome shotgun (WGS) entry which is preliminary data.</text>
</comment>
<feature type="region of interest" description="Disordered" evidence="1">
    <location>
        <begin position="1"/>
        <end position="60"/>
    </location>
</feature>
<evidence type="ECO:0000313" key="2">
    <source>
        <dbReference type="EMBL" id="KAJ6404419.1"/>
    </source>
</evidence>
<keyword evidence="3" id="KW-1185">Reference proteome</keyword>
<feature type="compositionally biased region" description="Pro residues" evidence="1">
    <location>
        <begin position="9"/>
        <end position="18"/>
    </location>
</feature>
<dbReference type="EMBL" id="JAPFFJ010000017">
    <property type="protein sequence ID" value="KAJ6404419.1"/>
    <property type="molecule type" value="Genomic_DNA"/>
</dbReference>
<evidence type="ECO:0000256" key="1">
    <source>
        <dbReference type="SAM" id="MobiDB-lite"/>
    </source>
</evidence>